<dbReference type="Proteomes" id="UP000182486">
    <property type="component" value="Unassembled WGS sequence"/>
</dbReference>
<dbReference type="EMBL" id="MEIA01000380">
    <property type="protein sequence ID" value="OJF11273.1"/>
    <property type="molecule type" value="Genomic_DNA"/>
</dbReference>
<comment type="caution">
    <text evidence="2">The sequence shown here is derived from an EMBL/GenBank/DDBJ whole genome shotgun (WGS) entry which is preliminary data.</text>
</comment>
<feature type="domain" description="VOC" evidence="1">
    <location>
        <begin position="3"/>
        <end position="114"/>
    </location>
</feature>
<dbReference type="InterPro" id="IPR029068">
    <property type="entry name" value="Glyas_Bleomycin-R_OHBP_Dase"/>
</dbReference>
<evidence type="ECO:0000313" key="2">
    <source>
        <dbReference type="EMBL" id="OJF11273.1"/>
    </source>
</evidence>
<dbReference type="SUPFAM" id="SSF54593">
    <property type="entry name" value="Glyoxalase/Bleomycin resistance protein/Dihydroxybiphenyl dioxygenase"/>
    <property type="match status" value="1"/>
</dbReference>
<reference evidence="2 4" key="1">
    <citation type="submission" date="2016-09" db="EMBL/GenBank/DDBJ databases">
        <title>Couchioplanes caeruleus draft genome sequence.</title>
        <authorList>
            <person name="Sheehan J."/>
            <person name="Caffrey P."/>
        </authorList>
    </citation>
    <scope>NUCLEOTIDE SEQUENCE [LARGE SCALE GENOMIC DNA]</scope>
    <source>
        <strain evidence="2 4">DSM 43634</strain>
    </source>
</reference>
<dbReference type="Gene3D" id="3.10.180.10">
    <property type="entry name" value="2,3-Dihydroxybiphenyl 1,2-Dioxygenase, domain 1"/>
    <property type="match status" value="1"/>
</dbReference>
<evidence type="ECO:0000313" key="4">
    <source>
        <dbReference type="Proteomes" id="UP000182486"/>
    </source>
</evidence>
<dbReference type="Pfam" id="PF00903">
    <property type="entry name" value="Glyoxalase"/>
    <property type="match status" value="1"/>
</dbReference>
<dbReference type="InterPro" id="IPR004360">
    <property type="entry name" value="Glyas_Fos-R_dOase_dom"/>
</dbReference>
<evidence type="ECO:0000259" key="1">
    <source>
        <dbReference type="PROSITE" id="PS51819"/>
    </source>
</evidence>
<keyword evidence="2" id="KW-0223">Dioxygenase</keyword>
<dbReference type="RefSeq" id="WP_071802650.1">
    <property type="nucleotide sequence ID" value="NZ_MEIA01000002.1"/>
</dbReference>
<organism evidence="2 4">
    <name type="scientific">Couchioplanes caeruleus subsp. caeruleus</name>
    <dbReference type="NCBI Taxonomy" id="56427"/>
    <lineage>
        <taxon>Bacteria</taxon>
        <taxon>Bacillati</taxon>
        <taxon>Actinomycetota</taxon>
        <taxon>Actinomycetes</taxon>
        <taxon>Micromonosporales</taxon>
        <taxon>Micromonosporaceae</taxon>
        <taxon>Couchioplanes</taxon>
    </lineage>
</organism>
<dbReference type="PROSITE" id="PS51819">
    <property type="entry name" value="VOC"/>
    <property type="match status" value="1"/>
</dbReference>
<sequence length="121" mass="12732">MITGSHVVLYSADADADRAFLRDKLGLAATDGGGGWLIFALPPADAALHPAENVPRGESGDLSEFYLLCDDVKATIAELREKGVDMSGDVDDKGWGLLTSIPLPSGGRIGMYEPRHPSAHG</sequence>
<accession>A0A1K0FEM1</accession>
<dbReference type="AlphaFoldDB" id="A0A1K0FEM1"/>
<gene>
    <name evidence="3" type="ORF">BG844_00300</name>
    <name evidence="2" type="ORF">BG844_27315</name>
</gene>
<dbReference type="SMR" id="A0A1K0FEM1"/>
<dbReference type="InterPro" id="IPR037523">
    <property type="entry name" value="VOC_core"/>
</dbReference>
<keyword evidence="2" id="KW-0560">Oxidoreductase</keyword>
<proteinExistence type="predicted"/>
<evidence type="ECO:0000313" key="3">
    <source>
        <dbReference type="EMBL" id="OJF16221.1"/>
    </source>
</evidence>
<protein>
    <submittedName>
        <fullName evidence="2">Extradiol dioxygenase</fullName>
    </submittedName>
</protein>
<name>A0A1K0FEM1_9ACTN</name>
<dbReference type="EMBL" id="MEIA01000002">
    <property type="protein sequence ID" value="OJF16221.1"/>
    <property type="molecule type" value="Genomic_DNA"/>
</dbReference>
<dbReference type="GO" id="GO:0051213">
    <property type="term" value="F:dioxygenase activity"/>
    <property type="evidence" value="ECO:0007669"/>
    <property type="project" value="UniProtKB-KW"/>
</dbReference>
<keyword evidence="4" id="KW-1185">Reference proteome</keyword>